<comment type="caution">
    <text evidence="2">The sequence shown here is derived from an EMBL/GenBank/DDBJ whole genome shotgun (WGS) entry which is preliminary data.</text>
</comment>
<gene>
    <name evidence="2" type="ORF">ACFQ2Z_05405</name>
</gene>
<feature type="transmembrane region" description="Helical" evidence="1">
    <location>
        <begin position="37"/>
        <end position="60"/>
    </location>
</feature>
<evidence type="ECO:0000256" key="1">
    <source>
        <dbReference type="SAM" id="Phobius"/>
    </source>
</evidence>
<keyword evidence="1" id="KW-1133">Transmembrane helix</keyword>
<dbReference type="Proteomes" id="UP001597211">
    <property type="component" value="Unassembled WGS sequence"/>
</dbReference>
<name>A0ABW3S7J3_9BACL</name>
<dbReference type="RefSeq" id="WP_240267635.1">
    <property type="nucleotide sequence ID" value="NZ_JAKSXN010000003.1"/>
</dbReference>
<dbReference type="EMBL" id="JBHTKZ010000006">
    <property type="protein sequence ID" value="MFD1180786.1"/>
    <property type="molecule type" value="Genomic_DNA"/>
</dbReference>
<organism evidence="2 3">
    <name type="scientific">Paenibacillus timonensis</name>
    <dbReference type="NCBI Taxonomy" id="225915"/>
    <lineage>
        <taxon>Bacteria</taxon>
        <taxon>Bacillati</taxon>
        <taxon>Bacillota</taxon>
        <taxon>Bacilli</taxon>
        <taxon>Bacillales</taxon>
        <taxon>Paenibacillaceae</taxon>
        <taxon>Paenibacillus</taxon>
    </lineage>
</organism>
<keyword evidence="1" id="KW-0472">Membrane</keyword>
<keyword evidence="3" id="KW-1185">Reference proteome</keyword>
<evidence type="ECO:0000313" key="3">
    <source>
        <dbReference type="Proteomes" id="UP001597211"/>
    </source>
</evidence>
<protein>
    <submittedName>
        <fullName evidence="2">TcpE family conjugal transfer membrane protein</fullName>
    </submittedName>
</protein>
<dbReference type="Pfam" id="PF12648">
    <property type="entry name" value="TcpE"/>
    <property type="match status" value="1"/>
</dbReference>
<accession>A0ABW3S7J3</accession>
<evidence type="ECO:0000313" key="2">
    <source>
        <dbReference type="EMBL" id="MFD1180786.1"/>
    </source>
</evidence>
<sequence>MNEQEKAESYRALYRVRPLIYHIGDIRLWMPIRQDGVVMWLVFLIVFFIFCYILPVLTVLPFDRVITMTVGPVAAAYYTVKLDPAGKTVPRYLRDIVHFLVRPKWVVRWQAVRQPGGTHRVRFIGHCRPYERLPLQQGGEEWCGRKGVLVGTVEGFRVLFLPALVRMRWVVRSGRLLIMPLKRQPKQAIVPPAWLEGHRVLYGSAATPLQLEREFKENGKEQWKAQVRADIHAR</sequence>
<dbReference type="InterPro" id="IPR025608">
    <property type="entry name" value="TcpE"/>
</dbReference>
<keyword evidence="1" id="KW-0812">Transmembrane</keyword>
<reference evidence="3" key="1">
    <citation type="journal article" date="2019" name="Int. J. Syst. Evol. Microbiol.">
        <title>The Global Catalogue of Microorganisms (GCM) 10K type strain sequencing project: providing services to taxonomists for standard genome sequencing and annotation.</title>
        <authorList>
            <consortium name="The Broad Institute Genomics Platform"/>
            <consortium name="The Broad Institute Genome Sequencing Center for Infectious Disease"/>
            <person name="Wu L."/>
            <person name="Ma J."/>
        </authorList>
    </citation>
    <scope>NUCLEOTIDE SEQUENCE [LARGE SCALE GENOMIC DNA]</scope>
    <source>
        <strain evidence="3">CCUG 48216</strain>
    </source>
</reference>
<proteinExistence type="predicted"/>